<dbReference type="AlphaFoldDB" id="F6DKD7"/>
<dbReference type="EMBL" id="CP002780">
    <property type="protein sequence ID" value="AEG61554.1"/>
    <property type="molecule type" value="Genomic_DNA"/>
</dbReference>
<dbReference type="Gene3D" id="3.40.1190.10">
    <property type="entry name" value="Mur-like, catalytic domain"/>
    <property type="match status" value="1"/>
</dbReference>
<keyword evidence="10 17" id="KW-0067">ATP-binding</keyword>
<evidence type="ECO:0000256" key="12">
    <source>
        <dbReference type="ARBA" id="ARBA00022984"/>
    </source>
</evidence>
<gene>
    <name evidence="17" type="primary">murD</name>
    <name evidence="21" type="ordered locus">Desru_3349</name>
</gene>
<evidence type="ECO:0000256" key="13">
    <source>
        <dbReference type="ARBA" id="ARBA00023316"/>
    </source>
</evidence>
<dbReference type="InterPro" id="IPR013221">
    <property type="entry name" value="Mur_ligase_cen"/>
</dbReference>
<accession>F6DKD7</accession>
<evidence type="ECO:0000256" key="5">
    <source>
        <dbReference type="ARBA" id="ARBA00012212"/>
    </source>
</evidence>
<dbReference type="KEGG" id="dru:Desru_3349"/>
<dbReference type="InterPro" id="IPR004101">
    <property type="entry name" value="Mur_ligase_C"/>
</dbReference>
<evidence type="ECO:0000256" key="3">
    <source>
        <dbReference type="ARBA" id="ARBA00004752"/>
    </source>
</evidence>
<comment type="function">
    <text evidence="1 17 18">Cell wall formation. Catalyzes the addition of glutamate to the nucleotide precursor UDP-N-acetylmuramoyl-L-alanine (UMA).</text>
</comment>
<dbReference type="EC" id="6.3.2.9" evidence="5 17"/>
<dbReference type="PANTHER" id="PTHR43692:SF1">
    <property type="entry name" value="UDP-N-ACETYLMURAMOYLALANINE--D-GLUTAMATE LIGASE"/>
    <property type="match status" value="1"/>
</dbReference>
<dbReference type="Pfam" id="PF08245">
    <property type="entry name" value="Mur_ligase_M"/>
    <property type="match status" value="1"/>
</dbReference>
<reference evidence="22" key="1">
    <citation type="submission" date="2011-05" db="EMBL/GenBank/DDBJ databases">
        <title>Complete sequence of Desulfotomaculum ruminis DSM 2154.</title>
        <authorList>
            <person name="Lucas S."/>
            <person name="Copeland A."/>
            <person name="Lapidus A."/>
            <person name="Cheng J.-F."/>
            <person name="Goodwin L."/>
            <person name="Pitluck S."/>
            <person name="Lu M."/>
            <person name="Detter J.C."/>
            <person name="Han C."/>
            <person name="Tapia R."/>
            <person name="Land M."/>
            <person name="Hauser L."/>
            <person name="Kyrpides N."/>
            <person name="Ivanova N."/>
            <person name="Mikhailova N."/>
            <person name="Pagani I."/>
            <person name="Stams A.J.M."/>
            <person name="Plugge C.M."/>
            <person name="Muyzer G."/>
            <person name="Kuever J."/>
            <person name="Parshina S.N."/>
            <person name="Ivanova A.E."/>
            <person name="Nazina T.N."/>
            <person name="Brambilla E."/>
            <person name="Spring S."/>
            <person name="Klenk H.-P."/>
            <person name="Woyke T."/>
        </authorList>
    </citation>
    <scope>NUCLEOTIDE SEQUENCE [LARGE SCALE GENOMIC DNA]</scope>
    <source>
        <strain evidence="22">ATCC 23193 / DSM 2154 / NCIB 8452 / DL</strain>
    </source>
</reference>
<keyword evidence="17 18" id="KW-0131">Cell cycle</keyword>
<dbReference type="SUPFAM" id="SSF53623">
    <property type="entry name" value="MurD-like peptide ligases, catalytic domain"/>
    <property type="match status" value="1"/>
</dbReference>
<dbReference type="RefSeq" id="WP_013843300.1">
    <property type="nucleotide sequence ID" value="NC_015589.1"/>
</dbReference>
<keyword evidence="9 17" id="KW-0547">Nucleotide-binding</keyword>
<organism evidence="21 22">
    <name type="scientific">Desulforamulus ruminis (strain ATCC 23193 / DSM 2154 / NCIMB 8452 / DL)</name>
    <name type="common">Desulfotomaculum ruminis</name>
    <dbReference type="NCBI Taxonomy" id="696281"/>
    <lineage>
        <taxon>Bacteria</taxon>
        <taxon>Bacillati</taxon>
        <taxon>Bacillota</taxon>
        <taxon>Clostridia</taxon>
        <taxon>Eubacteriales</taxon>
        <taxon>Peptococcaceae</taxon>
        <taxon>Desulforamulus</taxon>
    </lineage>
</organism>
<dbReference type="eggNOG" id="COG0771">
    <property type="taxonomic scope" value="Bacteria"/>
</dbReference>
<sequence>MQLQGKRILVVGAGKSGQAVCEFLVEKKALVSLTDASSSEQIPDVAKALSDRGITLFLGEYPQVTREDYNLLVVSPGVPLTVPPVEQARKAGVPVMGELELAYRFARAPVVAITGTNGKTTTTSLLGQMFQEAGYRTLVAGNIGLPLIQEVEKYSAQDRIVAEVSSFQLETSQTFAPRVSVILNITPDHLDRHGSMEEYVRAKARILAHQGPDDWAVLNYDDPLTRNLAGNCSARVLFFSTRHILESGIFIQEDQIVLRDKGRQLEIAKLQTLRIPGAHNLENALAAVGAGYAIGLAPEEIARTLASFAGVAHRLEYVATVNGVRYINDSKGTNPDAAMKALEAYDVPIVLIAGGKNKGVSFTEFAGKIKERVRVLITVGLHGGQIEAAAREQNFDPIYPARDYAEAVQLAHRYARPGEVVLLSPACTSWDMFKNFEERGELFKKLVLELKEQPATVTDGLE</sequence>
<dbReference type="NCBIfam" id="TIGR01087">
    <property type="entry name" value="murD"/>
    <property type="match status" value="1"/>
</dbReference>
<feature type="binding site" evidence="17">
    <location>
        <begin position="115"/>
        <end position="121"/>
    </location>
    <ligand>
        <name>ATP</name>
        <dbReference type="ChEBI" id="CHEBI:30616"/>
    </ligand>
</feature>
<dbReference type="GO" id="GO:0005737">
    <property type="term" value="C:cytoplasm"/>
    <property type="evidence" value="ECO:0007669"/>
    <property type="project" value="UniProtKB-SubCell"/>
</dbReference>
<dbReference type="Pfam" id="PF02875">
    <property type="entry name" value="Mur_ligase_C"/>
    <property type="match status" value="1"/>
</dbReference>
<dbReference type="GO" id="GO:0051301">
    <property type="term" value="P:cell division"/>
    <property type="evidence" value="ECO:0007669"/>
    <property type="project" value="UniProtKB-KW"/>
</dbReference>
<dbReference type="OrthoDB" id="9809796at2"/>
<dbReference type="Pfam" id="PF21799">
    <property type="entry name" value="MurD-like_N"/>
    <property type="match status" value="1"/>
</dbReference>
<dbReference type="GO" id="GO:0008360">
    <property type="term" value="P:regulation of cell shape"/>
    <property type="evidence" value="ECO:0007669"/>
    <property type="project" value="UniProtKB-KW"/>
</dbReference>
<dbReference type="GO" id="GO:0008764">
    <property type="term" value="F:UDP-N-acetylmuramoylalanine-D-glutamate ligase activity"/>
    <property type="evidence" value="ECO:0007669"/>
    <property type="project" value="UniProtKB-UniRule"/>
</dbReference>
<evidence type="ECO:0000256" key="10">
    <source>
        <dbReference type="ARBA" id="ARBA00022840"/>
    </source>
</evidence>
<dbReference type="Gene3D" id="3.40.50.720">
    <property type="entry name" value="NAD(P)-binding Rossmann-like Domain"/>
    <property type="match status" value="1"/>
</dbReference>
<evidence type="ECO:0000256" key="1">
    <source>
        <dbReference type="ARBA" id="ARBA00002734"/>
    </source>
</evidence>
<dbReference type="HOGENOM" id="CLU_032540_0_0_9"/>
<keyword evidence="7 17" id="KW-0963">Cytoplasm</keyword>
<dbReference type="Gene3D" id="3.90.190.20">
    <property type="entry name" value="Mur ligase, C-terminal domain"/>
    <property type="match status" value="1"/>
</dbReference>
<keyword evidence="13 17" id="KW-0961">Cell wall biogenesis/degradation</keyword>
<dbReference type="SUPFAM" id="SSF53244">
    <property type="entry name" value="MurD-like peptide ligases, peptide-binding domain"/>
    <property type="match status" value="1"/>
</dbReference>
<evidence type="ECO:0000259" key="20">
    <source>
        <dbReference type="Pfam" id="PF08245"/>
    </source>
</evidence>
<evidence type="ECO:0000256" key="15">
    <source>
        <dbReference type="ARBA" id="ARBA00032324"/>
    </source>
</evidence>
<protein>
    <recommendedName>
        <fullName evidence="6 17">UDP-N-acetylmuramoylalanine--D-glutamate ligase</fullName>
        <ecNumber evidence="5 17">6.3.2.9</ecNumber>
    </recommendedName>
    <alternativeName>
        <fullName evidence="15 17">D-glutamic acid-adding enzyme</fullName>
    </alternativeName>
    <alternativeName>
        <fullName evidence="14 17">UDP-N-acetylmuramoyl-L-alanyl-D-glutamate synthetase</fullName>
    </alternativeName>
</protein>
<dbReference type="InterPro" id="IPR036615">
    <property type="entry name" value="Mur_ligase_C_dom_sf"/>
</dbReference>
<reference evidence="21 22" key="2">
    <citation type="journal article" date="2012" name="Stand. Genomic Sci.">
        <title>Complete genome sequence of the sulfate-reducing firmicute Desulfotomaculum ruminis type strain (DL(T)).</title>
        <authorList>
            <person name="Spring S."/>
            <person name="Visser M."/>
            <person name="Lu M."/>
            <person name="Copeland A."/>
            <person name="Lapidus A."/>
            <person name="Lucas S."/>
            <person name="Cheng J.F."/>
            <person name="Han C."/>
            <person name="Tapia R."/>
            <person name="Goodwin L.A."/>
            <person name="Pitluck S."/>
            <person name="Ivanova N."/>
            <person name="Land M."/>
            <person name="Hauser L."/>
            <person name="Larimer F."/>
            <person name="Rohde M."/>
            <person name="Goker M."/>
            <person name="Detter J.C."/>
            <person name="Kyrpides N.C."/>
            <person name="Woyke T."/>
            <person name="Schaap P.J."/>
            <person name="Plugge C.M."/>
            <person name="Muyzer G."/>
            <person name="Kuever J."/>
            <person name="Pereira I.A."/>
            <person name="Parshina S.N."/>
            <person name="Bernier-Latmani R."/>
            <person name="Stams A.J."/>
            <person name="Klenk H.P."/>
        </authorList>
    </citation>
    <scope>NUCLEOTIDE SEQUENCE [LARGE SCALE GENOMIC DNA]</scope>
    <source>
        <strain evidence="22">ATCC 23193 / DSM 2154 / NCIB 8452 / DL</strain>
    </source>
</reference>
<dbReference type="UniPathway" id="UPA00219"/>
<proteinExistence type="inferred from homology"/>
<evidence type="ECO:0000256" key="4">
    <source>
        <dbReference type="ARBA" id="ARBA00010416"/>
    </source>
</evidence>
<evidence type="ECO:0000256" key="7">
    <source>
        <dbReference type="ARBA" id="ARBA00022490"/>
    </source>
</evidence>
<evidence type="ECO:0000256" key="6">
    <source>
        <dbReference type="ARBA" id="ARBA00015655"/>
    </source>
</evidence>
<comment type="similarity">
    <text evidence="4 17">Belongs to the MurCDEF family.</text>
</comment>
<dbReference type="InterPro" id="IPR036565">
    <property type="entry name" value="Mur-like_cat_sf"/>
</dbReference>
<comment type="catalytic activity">
    <reaction evidence="16 17 18">
        <text>UDP-N-acetyl-alpha-D-muramoyl-L-alanine + D-glutamate + ATP = UDP-N-acetyl-alpha-D-muramoyl-L-alanyl-D-glutamate + ADP + phosphate + H(+)</text>
        <dbReference type="Rhea" id="RHEA:16429"/>
        <dbReference type="ChEBI" id="CHEBI:15378"/>
        <dbReference type="ChEBI" id="CHEBI:29986"/>
        <dbReference type="ChEBI" id="CHEBI:30616"/>
        <dbReference type="ChEBI" id="CHEBI:43474"/>
        <dbReference type="ChEBI" id="CHEBI:83898"/>
        <dbReference type="ChEBI" id="CHEBI:83900"/>
        <dbReference type="ChEBI" id="CHEBI:456216"/>
        <dbReference type="EC" id="6.3.2.9"/>
    </reaction>
</comment>
<comment type="subcellular location">
    <subcellularLocation>
        <location evidence="2 17 18">Cytoplasm</location>
    </subcellularLocation>
</comment>
<evidence type="ECO:0000256" key="17">
    <source>
        <dbReference type="HAMAP-Rule" id="MF_00639"/>
    </source>
</evidence>
<dbReference type="STRING" id="696281.Desru_3349"/>
<feature type="domain" description="Mur ligase central" evidence="20">
    <location>
        <begin position="113"/>
        <end position="290"/>
    </location>
</feature>
<feature type="domain" description="Mur ligase C-terminal" evidence="19">
    <location>
        <begin position="313"/>
        <end position="427"/>
    </location>
</feature>
<evidence type="ECO:0000256" key="2">
    <source>
        <dbReference type="ARBA" id="ARBA00004496"/>
    </source>
</evidence>
<keyword evidence="12 17" id="KW-0573">Peptidoglycan synthesis</keyword>
<dbReference type="SUPFAM" id="SSF51984">
    <property type="entry name" value="MurCD N-terminal domain"/>
    <property type="match status" value="1"/>
</dbReference>
<evidence type="ECO:0000313" key="21">
    <source>
        <dbReference type="EMBL" id="AEG61554.1"/>
    </source>
</evidence>
<keyword evidence="22" id="KW-1185">Reference proteome</keyword>
<dbReference type="PANTHER" id="PTHR43692">
    <property type="entry name" value="UDP-N-ACETYLMURAMOYLALANINE--D-GLUTAMATE LIGASE"/>
    <property type="match status" value="1"/>
</dbReference>
<dbReference type="Proteomes" id="UP000009234">
    <property type="component" value="Chromosome"/>
</dbReference>
<evidence type="ECO:0000256" key="14">
    <source>
        <dbReference type="ARBA" id="ARBA00030398"/>
    </source>
</evidence>
<evidence type="ECO:0000256" key="9">
    <source>
        <dbReference type="ARBA" id="ARBA00022741"/>
    </source>
</evidence>
<name>F6DKD7_DESRL</name>
<evidence type="ECO:0000313" key="22">
    <source>
        <dbReference type="Proteomes" id="UP000009234"/>
    </source>
</evidence>
<dbReference type="GO" id="GO:0071555">
    <property type="term" value="P:cell wall organization"/>
    <property type="evidence" value="ECO:0007669"/>
    <property type="project" value="UniProtKB-KW"/>
</dbReference>
<evidence type="ECO:0000256" key="18">
    <source>
        <dbReference type="RuleBase" id="RU003664"/>
    </source>
</evidence>
<keyword evidence="8 17" id="KW-0436">Ligase</keyword>
<keyword evidence="17 18" id="KW-0132">Cell division</keyword>
<evidence type="ECO:0000256" key="11">
    <source>
        <dbReference type="ARBA" id="ARBA00022960"/>
    </source>
</evidence>
<dbReference type="GO" id="GO:0005524">
    <property type="term" value="F:ATP binding"/>
    <property type="evidence" value="ECO:0007669"/>
    <property type="project" value="UniProtKB-UniRule"/>
</dbReference>
<evidence type="ECO:0000256" key="8">
    <source>
        <dbReference type="ARBA" id="ARBA00022598"/>
    </source>
</evidence>
<keyword evidence="11 17" id="KW-0133">Cell shape</keyword>
<dbReference type="HAMAP" id="MF_00639">
    <property type="entry name" value="MurD"/>
    <property type="match status" value="1"/>
</dbReference>
<dbReference type="InterPro" id="IPR005762">
    <property type="entry name" value="MurD"/>
</dbReference>
<comment type="pathway">
    <text evidence="3 17 18">Cell wall biogenesis; peptidoglycan biosynthesis.</text>
</comment>
<evidence type="ECO:0000259" key="19">
    <source>
        <dbReference type="Pfam" id="PF02875"/>
    </source>
</evidence>
<dbReference type="GO" id="GO:0009252">
    <property type="term" value="P:peptidoglycan biosynthetic process"/>
    <property type="evidence" value="ECO:0007669"/>
    <property type="project" value="UniProtKB-UniRule"/>
</dbReference>
<evidence type="ECO:0000256" key="16">
    <source>
        <dbReference type="ARBA" id="ARBA00047632"/>
    </source>
</evidence>